<organism evidence="1 2">
    <name type="scientific">Pseudomonas syringae pv. persicae</name>
    <dbReference type="NCBI Taxonomy" id="237306"/>
    <lineage>
        <taxon>Bacteria</taxon>
        <taxon>Pseudomonadati</taxon>
        <taxon>Pseudomonadota</taxon>
        <taxon>Gammaproteobacteria</taxon>
        <taxon>Pseudomonadales</taxon>
        <taxon>Pseudomonadaceae</taxon>
        <taxon>Pseudomonas</taxon>
    </lineage>
</organism>
<gene>
    <name evidence="1" type="ORF">NCPPB2254_05621</name>
</gene>
<dbReference type="Proteomes" id="UP000237580">
    <property type="component" value="Unassembled WGS sequence"/>
</dbReference>
<protein>
    <submittedName>
        <fullName evidence="1">Uncharacterized protein</fullName>
    </submittedName>
</protein>
<accession>A0AB38EM44</accession>
<comment type="caution">
    <text evidence="1">The sequence shown here is derived from an EMBL/GenBank/DDBJ whole genome shotgun (WGS) entry which is preliminary data.</text>
</comment>
<dbReference type="AlphaFoldDB" id="A0AB38EM44"/>
<name>A0AB38EM44_9PSED</name>
<evidence type="ECO:0000313" key="2">
    <source>
        <dbReference type="Proteomes" id="UP000237580"/>
    </source>
</evidence>
<sequence length="47" mass="5284">MAAAAQHWLVLMGLNEVRTHDQQANLLAYRGSASAETTEYHRRKADT</sequence>
<evidence type="ECO:0000313" key="1">
    <source>
        <dbReference type="EMBL" id="SOQ15756.1"/>
    </source>
</evidence>
<reference evidence="1 2" key="1">
    <citation type="submission" date="2017-11" db="EMBL/GenBank/DDBJ databases">
        <authorList>
            <person name="Blom J."/>
        </authorList>
    </citation>
    <scope>NUCLEOTIDE SEQUENCE [LARGE SCALE GENOMIC DNA]</scope>
    <source>
        <strain evidence="1">NCPPB 2254</strain>
    </source>
</reference>
<dbReference type="EMBL" id="ODAM01000161">
    <property type="protein sequence ID" value="SOQ15756.1"/>
    <property type="molecule type" value="Genomic_DNA"/>
</dbReference>
<proteinExistence type="predicted"/>